<comment type="caution">
    <text evidence="3">The sequence shown here is derived from an EMBL/GenBank/DDBJ whole genome shotgun (WGS) entry which is preliminary data.</text>
</comment>
<dbReference type="InterPro" id="IPR029001">
    <property type="entry name" value="ITPase-like_fam"/>
</dbReference>
<name>A0A7J6LE83_PEROL</name>
<dbReference type="InterPro" id="IPR029063">
    <property type="entry name" value="SAM-dependent_MTases_sf"/>
</dbReference>
<dbReference type="OrthoDB" id="10267058at2759"/>
<evidence type="ECO:0000313" key="4">
    <source>
        <dbReference type="Proteomes" id="UP000570595"/>
    </source>
</evidence>
<evidence type="ECO:0000313" key="3">
    <source>
        <dbReference type="EMBL" id="KAF4657529.1"/>
    </source>
</evidence>
<dbReference type="Gene3D" id="3.40.50.150">
    <property type="entry name" value="Vaccinia Virus protein VP39"/>
    <property type="match status" value="1"/>
</dbReference>
<dbReference type="PANTHER" id="PTHR43213:SF4">
    <property type="entry name" value="7-METHYL-GTP PYROPHOSPHATASE"/>
    <property type="match status" value="1"/>
</dbReference>
<dbReference type="InterPro" id="IPR003697">
    <property type="entry name" value="Maf-like"/>
</dbReference>
<dbReference type="Gene3D" id="3.30.2130.30">
    <property type="match status" value="1"/>
</dbReference>
<reference evidence="3 4" key="1">
    <citation type="submission" date="2020-04" db="EMBL/GenBank/DDBJ databases">
        <title>Perkinsus olseni comparative genomics.</title>
        <authorList>
            <person name="Bogema D.R."/>
        </authorList>
    </citation>
    <scope>NUCLEOTIDE SEQUENCE [LARGE SCALE GENOMIC DNA]</scope>
    <source>
        <strain evidence="3">ATCC PRA-179</strain>
    </source>
</reference>
<gene>
    <name evidence="3" type="ORF">FOZ61_006221</name>
</gene>
<evidence type="ECO:0008006" key="5">
    <source>
        <dbReference type="Google" id="ProtNLM"/>
    </source>
</evidence>
<dbReference type="AlphaFoldDB" id="A0A7J6LE83"/>
<feature type="region of interest" description="Disordered" evidence="2">
    <location>
        <begin position="1"/>
        <end position="20"/>
    </location>
</feature>
<dbReference type="SUPFAM" id="SSF53335">
    <property type="entry name" value="S-adenosyl-L-methionine-dependent methyltransferases"/>
    <property type="match status" value="1"/>
</dbReference>
<dbReference type="Pfam" id="PF02545">
    <property type="entry name" value="Maf"/>
    <property type="match status" value="1"/>
</dbReference>
<feature type="region of interest" description="Disordered" evidence="2">
    <location>
        <begin position="402"/>
        <end position="448"/>
    </location>
</feature>
<dbReference type="GO" id="GO:0047429">
    <property type="term" value="F:nucleoside triphosphate diphosphatase activity"/>
    <property type="evidence" value="ECO:0007669"/>
    <property type="project" value="InterPro"/>
</dbReference>
<dbReference type="EMBL" id="JABAHT010000350">
    <property type="protein sequence ID" value="KAF4657529.1"/>
    <property type="molecule type" value="Genomic_DNA"/>
</dbReference>
<proteinExistence type="inferred from homology"/>
<evidence type="ECO:0000256" key="2">
    <source>
        <dbReference type="SAM" id="MobiDB-lite"/>
    </source>
</evidence>
<dbReference type="SUPFAM" id="SSF52972">
    <property type="entry name" value="ITPase-like"/>
    <property type="match status" value="1"/>
</dbReference>
<accession>A0A7J6LE83</accession>
<evidence type="ECO:0000256" key="1">
    <source>
        <dbReference type="ARBA" id="ARBA00022801"/>
    </source>
</evidence>
<dbReference type="Proteomes" id="UP000570595">
    <property type="component" value="Unassembled WGS sequence"/>
</dbReference>
<feature type="region of interest" description="Disordered" evidence="2">
    <location>
        <begin position="585"/>
        <end position="622"/>
    </location>
</feature>
<protein>
    <recommendedName>
        <fullName evidence="5">Maf-like protein</fullName>
    </recommendedName>
</protein>
<organism evidence="3 4">
    <name type="scientific">Perkinsus olseni</name>
    <name type="common">Perkinsus atlanticus</name>
    <dbReference type="NCBI Taxonomy" id="32597"/>
    <lineage>
        <taxon>Eukaryota</taxon>
        <taxon>Sar</taxon>
        <taxon>Alveolata</taxon>
        <taxon>Perkinsozoa</taxon>
        <taxon>Perkinsea</taxon>
        <taxon>Perkinsida</taxon>
        <taxon>Perkinsidae</taxon>
        <taxon>Perkinsus</taxon>
    </lineage>
</organism>
<dbReference type="Gene3D" id="3.90.950.10">
    <property type="match status" value="1"/>
</dbReference>
<keyword evidence="1" id="KW-0378">Hydrolase</keyword>
<sequence length="739" mass="80487">MAVDSSSTPSQPPGSVRVPSTAERSLIDLTKRYDIILGSSSKWRRTVLEASGCRCVDVISPDIDEKSIRGSTPLETTYKITEEKADAIMDRIGDKGWTGLLVCSDQVSVCDGECREKPETVEEARRFIHSYTDEGLPVSTVSTMVVVDIETGRRAYGNHEATVRFAPIPPAVVDRLVEPGYPIYTCSGGFSIDDPIMGQYCTSVEGGVDAVMGMPLGLLEKLIVEYTATSGSLLLRCRAGLEKILAGEVNALLAPLKKRNKGTGGTGGLVVISNSGEVEFRWPTPEAVELLSQKCRVAQSISQRVAPGSSPSSPAYFPCTSLDELIDRLGTGPLSEVLRERKAFISRVTSDDSKLDGGPAVVHKLNAALALTTEVTNGAPVMIDVSDDMCSVEYIRRDESTTRPWLDDSPPTVTVEEKPLRQPSWSTIGPGTSPSPRRRPHRQPYRGVIPPPTVAAAAVLKTSILSILSRTPANRAATEDVLVWDPFCGQGTLMLEFASVVLGVPLSAATEVKATPHANAHRLQFIATDPLEENVTAARTNLAKFSTYCQPWFPPRSMTNARNSSPSAAPHYGGRKIKRDALRHEEVDSNVSAEDELLSQAEASSSPARPVGSDPRSFSTDEDKSWNLPIRFSINQAPFHSVLPHIQGPMIITHIHSQRFATHQGIKMFQTFGHLVGSRNDWAGVYVLTDSKAFQTYSRLVWETQFEIQTSSDSKMRLLRWTGLRRGEAAATSSVKQSR</sequence>
<dbReference type="HAMAP" id="MF_00528">
    <property type="entry name" value="Maf"/>
    <property type="match status" value="1"/>
</dbReference>
<dbReference type="PANTHER" id="PTHR43213">
    <property type="entry name" value="BIFUNCTIONAL DTTP/UTP PYROPHOSPHATASE/METHYLTRANSFERASE PROTEIN-RELATED"/>
    <property type="match status" value="1"/>
</dbReference>